<evidence type="ECO:0000313" key="1">
    <source>
        <dbReference type="EMBL" id="CAD7575583.1"/>
    </source>
</evidence>
<name>A0A7R9P9Z3_TIMCA</name>
<organism evidence="1">
    <name type="scientific">Timema californicum</name>
    <name type="common">California timema</name>
    <name type="synonym">Walking stick</name>
    <dbReference type="NCBI Taxonomy" id="61474"/>
    <lineage>
        <taxon>Eukaryota</taxon>
        <taxon>Metazoa</taxon>
        <taxon>Ecdysozoa</taxon>
        <taxon>Arthropoda</taxon>
        <taxon>Hexapoda</taxon>
        <taxon>Insecta</taxon>
        <taxon>Pterygota</taxon>
        <taxon>Neoptera</taxon>
        <taxon>Polyneoptera</taxon>
        <taxon>Phasmatodea</taxon>
        <taxon>Timematodea</taxon>
        <taxon>Timematoidea</taxon>
        <taxon>Timematidae</taxon>
        <taxon>Timema</taxon>
    </lineage>
</organism>
<dbReference type="EMBL" id="OE183364">
    <property type="protein sequence ID" value="CAD7575583.1"/>
    <property type="molecule type" value="Genomic_DNA"/>
</dbReference>
<protein>
    <submittedName>
        <fullName evidence="1">(California timema) hypothetical protein</fullName>
    </submittedName>
</protein>
<gene>
    <name evidence="1" type="ORF">TCMB3V08_LOCUS8172</name>
</gene>
<dbReference type="AlphaFoldDB" id="A0A7R9P9Z3"/>
<accession>A0A7R9P9Z3</accession>
<reference evidence="1" key="1">
    <citation type="submission" date="2020-11" db="EMBL/GenBank/DDBJ databases">
        <authorList>
            <person name="Tran Van P."/>
        </authorList>
    </citation>
    <scope>NUCLEOTIDE SEQUENCE</scope>
</reference>
<proteinExistence type="predicted"/>
<sequence>MIPFVWRKIQKLGLAATYKDENLDGGKCLHYCFGLTYLRLEEVEDAFYDLICIHPADTKLASFADYLTETYIDKMEQATFPSRIWTADSSDLWRTTNAFENFHSRFNSSCASPHPNIFRKVIIDELKFNNCSPSPLEDLVQFNDVAVCTTDDGDLLISGSVRNEITLTTPIKNRLYLVHHRITPRIKKHKTRLELQSISWPPLQEQWRLVAKIDGNRGSCSSAVSIHEPPMCRSNPSVNHSAVTALVEAQDVSGSYQVIRVLLDSGSQASFITVQYLSRPGLSRRKASLDPYGLSHTLLSVAKVPLYHLQRGLMFQILKLAEPTWCTLVPIDMMIGAETFSHIITGRKLKGESGNPCFLETVFDWVLTGRLQQPLMSPYTSSLDMSSFFIYSSSCTPTITDVVE</sequence>